<dbReference type="FunCoup" id="D3BH44">
    <property type="interactions" value="166"/>
</dbReference>
<feature type="domain" description="K Homology" evidence="14">
    <location>
        <begin position="147"/>
        <end position="220"/>
    </location>
</feature>
<dbReference type="AlphaFoldDB" id="D3BH44"/>
<dbReference type="EMBL" id="ADBJ01000035">
    <property type="protein sequence ID" value="EFA79428.1"/>
    <property type="molecule type" value="Genomic_DNA"/>
</dbReference>
<feature type="transmembrane region" description="Helical" evidence="13">
    <location>
        <begin position="389"/>
        <end position="414"/>
    </location>
</feature>
<feature type="region of interest" description="Disordered" evidence="12">
    <location>
        <begin position="747"/>
        <end position="770"/>
    </location>
</feature>
<keyword evidence="16" id="KW-1185">Reference proteome</keyword>
<name>D3BH44_HETP5</name>
<dbReference type="STRING" id="670386.D3BH44"/>
<proteinExistence type="inferred from homology"/>
<evidence type="ECO:0000313" key="16">
    <source>
        <dbReference type="Proteomes" id="UP000001396"/>
    </source>
</evidence>
<dbReference type="PANTHER" id="PTHR10110:SF128">
    <property type="entry name" value="SODIUM_HYDROGEN EXCHANGER 1"/>
    <property type="match status" value="1"/>
</dbReference>
<dbReference type="GO" id="GO:0005730">
    <property type="term" value="C:nucleolus"/>
    <property type="evidence" value="ECO:0007669"/>
    <property type="project" value="UniProtKB-SubCell"/>
</dbReference>
<dbReference type="FunFam" id="3.30.1370.10:FF:000048">
    <property type="entry name" value="RNA-binding protein PNO1 isoform X2"/>
    <property type="match status" value="1"/>
</dbReference>
<feature type="compositionally biased region" description="Basic and acidic residues" evidence="12">
    <location>
        <begin position="1"/>
        <end position="32"/>
    </location>
</feature>
<evidence type="ECO:0000256" key="7">
    <source>
        <dbReference type="ARBA" id="ARBA00023053"/>
    </source>
</evidence>
<feature type="transmembrane region" description="Helical" evidence="13">
    <location>
        <begin position="520"/>
        <end position="538"/>
    </location>
</feature>
<dbReference type="Gene3D" id="6.10.140.1330">
    <property type="match status" value="1"/>
</dbReference>
<keyword evidence="4" id="KW-0813">Transport</keyword>
<evidence type="ECO:0000256" key="12">
    <source>
        <dbReference type="SAM" id="MobiDB-lite"/>
    </source>
</evidence>
<evidence type="ECO:0000256" key="9">
    <source>
        <dbReference type="ARBA" id="ARBA00023136"/>
    </source>
</evidence>
<dbReference type="SUPFAM" id="SSF54791">
    <property type="entry name" value="Eukaryotic type KH-domain (KH-domain type I)"/>
    <property type="match status" value="1"/>
</dbReference>
<dbReference type="PANTHER" id="PTHR10110">
    <property type="entry name" value="SODIUM/HYDROGEN EXCHANGER"/>
    <property type="match status" value="1"/>
</dbReference>
<feature type="transmembrane region" description="Helical" evidence="13">
    <location>
        <begin position="618"/>
        <end position="643"/>
    </location>
</feature>
<evidence type="ECO:0000256" key="5">
    <source>
        <dbReference type="ARBA" id="ARBA00022692"/>
    </source>
</evidence>
<keyword evidence="11" id="KW-0539">Nucleus</keyword>
<dbReference type="InterPro" id="IPR018422">
    <property type="entry name" value="Cation/H_exchanger_CPA1"/>
</dbReference>
<evidence type="ECO:0000313" key="15">
    <source>
        <dbReference type="EMBL" id="EFA79428.1"/>
    </source>
</evidence>
<dbReference type="RefSeq" id="XP_020431549.1">
    <property type="nucleotide sequence ID" value="XM_020578680.1"/>
</dbReference>
<comment type="subcellular location">
    <subcellularLocation>
        <location evidence="1">Membrane</location>
        <topology evidence="1">Multi-pass membrane protein</topology>
    </subcellularLocation>
    <subcellularLocation>
        <location evidence="2">Nucleus</location>
        <location evidence="2">Nucleolus</location>
    </subcellularLocation>
</comment>
<dbReference type="InterPro" id="IPR055211">
    <property type="entry name" value="KH_PNO1_2nd"/>
</dbReference>
<evidence type="ECO:0000256" key="11">
    <source>
        <dbReference type="ARBA" id="ARBA00023242"/>
    </source>
</evidence>
<dbReference type="GeneID" id="31363327"/>
<evidence type="ECO:0000256" key="13">
    <source>
        <dbReference type="SAM" id="Phobius"/>
    </source>
</evidence>
<dbReference type="Pfam" id="PF22891">
    <property type="entry name" value="KH_PNO1_2nd"/>
    <property type="match status" value="1"/>
</dbReference>
<feature type="transmembrane region" description="Helical" evidence="13">
    <location>
        <begin position="655"/>
        <end position="674"/>
    </location>
</feature>
<evidence type="ECO:0000256" key="6">
    <source>
        <dbReference type="ARBA" id="ARBA00022989"/>
    </source>
</evidence>
<comment type="caution">
    <text evidence="15">The sequence shown here is derived from an EMBL/GenBank/DDBJ whole genome shotgun (WGS) entry which is preliminary data.</text>
</comment>
<comment type="similarity">
    <text evidence="3">Belongs to the PNO1 family.</text>
</comment>
<dbReference type="Pfam" id="PF00999">
    <property type="entry name" value="Na_H_Exchanger"/>
    <property type="match status" value="1"/>
</dbReference>
<evidence type="ECO:0000256" key="10">
    <source>
        <dbReference type="ARBA" id="ARBA00023201"/>
    </source>
</evidence>
<sequence>MSEVATENKVKEVSLETIEKDVKSHKRSRDDEPMAEDEYSENVNEPNKKPTFAQITVEENGDSQTRKITIPPNRMAPLKGKWQQIYEPIVVHLKLQIRMNLKAKKVEIRTSDKTESVGALQKAADFVHAFALGFEVEDAIALLRLDDLYIDSFDIEDVKTLKGDNLSRAIGRIAGKDGKTKFTIENTTKTRIVLADKRIHILGSYANIRVAKDAIFLLVDCQEKRRPISCCKVMFIEFNKRFLRGLLVLLLLVLALVASTVQSSPTIVIDSSDSNNVNVGSSSSSRTESDAETQQKDANNTMLVFIAMLTGAVLVVYVVVSLHIPFIPESIAIVTYGLIIGIITRFTNSEMADRVATFDPEKFFLFILPTIIFETGFSLPKVRLNHLPILLFAVLGTFISFIVTGSGIFLVGKIGISFPLPATESYIFGAISSATDPVATLAIFQALNVDSTLYMLVLGESILNDATAIMLYRTVEHFVAKEIFINILTFLLVSIGSVLLGIGMALVLSLMLKFINFGRFPALETIFMIMFSYTSYILANSLEISGILAVFFFGITFNQYGAYSLSPYTKLTSRQLFRTAAFICETCVFIYIGISVSFHNFTFNASLFFWSFFKKNKISMPIQVGLWFAGLRGAIAFSLSLYYSSPYSTHIKTAVLLNVVATLFVFGVGTYPLLKVLGIKTASSDQSLNNITQVMNKLHKPKERTSLYQSIDDKYFKRWFRKKLPPMSNEAIEIFEKLVKFSNEEESDTYTFNSPPQKIEMMDHPSSSELELLETSEDIIDPNSPLI</sequence>
<evidence type="ECO:0000256" key="2">
    <source>
        <dbReference type="ARBA" id="ARBA00004604"/>
    </source>
</evidence>
<feature type="transmembrane region" description="Helical" evidence="13">
    <location>
        <begin position="363"/>
        <end position="382"/>
    </location>
</feature>
<dbReference type="GO" id="GO:0003723">
    <property type="term" value="F:RNA binding"/>
    <property type="evidence" value="ECO:0007669"/>
    <property type="project" value="InterPro"/>
</dbReference>
<dbReference type="Gene3D" id="3.30.1370.10">
    <property type="entry name" value="K Homology domain, type 1"/>
    <property type="match status" value="2"/>
</dbReference>
<keyword evidence="10" id="KW-0739">Sodium transport</keyword>
<keyword evidence="8" id="KW-0406">Ion transport</keyword>
<reference evidence="15 16" key="1">
    <citation type="journal article" date="2011" name="Genome Res.">
        <title>Phylogeny-wide analysis of social amoeba genomes highlights ancient origins for complex intercellular communication.</title>
        <authorList>
            <person name="Heidel A.J."/>
            <person name="Lawal H.M."/>
            <person name="Felder M."/>
            <person name="Schilde C."/>
            <person name="Helps N.R."/>
            <person name="Tunggal B."/>
            <person name="Rivero F."/>
            <person name="John U."/>
            <person name="Schleicher M."/>
            <person name="Eichinger L."/>
            <person name="Platzer M."/>
            <person name="Noegel A.A."/>
            <person name="Schaap P."/>
            <person name="Gloeckner G."/>
        </authorList>
    </citation>
    <scope>NUCLEOTIDE SEQUENCE [LARGE SCALE GENOMIC DNA]</scope>
    <source>
        <strain evidence="16">ATCC 26659 / Pp 5 / PN500</strain>
    </source>
</reference>
<feature type="transmembrane region" description="Helical" evidence="13">
    <location>
        <begin position="242"/>
        <end position="261"/>
    </location>
</feature>
<dbReference type="InParanoid" id="D3BH44"/>
<dbReference type="GO" id="GO:0015385">
    <property type="term" value="F:sodium:proton antiporter activity"/>
    <property type="evidence" value="ECO:0007669"/>
    <property type="project" value="InterPro"/>
</dbReference>
<feature type="transmembrane region" description="Helical" evidence="13">
    <location>
        <begin position="326"/>
        <end position="343"/>
    </location>
</feature>
<keyword evidence="9 13" id="KW-0472">Membrane</keyword>
<evidence type="ECO:0000256" key="8">
    <source>
        <dbReference type="ARBA" id="ARBA00023065"/>
    </source>
</evidence>
<dbReference type="InterPro" id="IPR006153">
    <property type="entry name" value="Cation/H_exchanger_TM"/>
</dbReference>
<keyword evidence="5 13" id="KW-0812">Transmembrane</keyword>
<evidence type="ECO:0000256" key="1">
    <source>
        <dbReference type="ARBA" id="ARBA00004141"/>
    </source>
</evidence>
<accession>D3BH44</accession>
<keyword evidence="6 13" id="KW-1133">Transmembrane helix</keyword>
<dbReference type="GO" id="GO:0051453">
    <property type="term" value="P:regulation of intracellular pH"/>
    <property type="evidence" value="ECO:0007669"/>
    <property type="project" value="TreeGrafter"/>
</dbReference>
<dbReference type="InterPro" id="IPR004087">
    <property type="entry name" value="KH_dom"/>
</dbReference>
<dbReference type="CDD" id="cd22391">
    <property type="entry name" value="KH-I_PNO1_rpt1"/>
    <property type="match status" value="1"/>
</dbReference>
<feature type="transmembrane region" description="Helical" evidence="13">
    <location>
        <begin position="575"/>
        <end position="598"/>
    </location>
</feature>
<dbReference type="InterPro" id="IPR036612">
    <property type="entry name" value="KH_dom_type_1_sf"/>
</dbReference>
<dbReference type="GO" id="GO:0098719">
    <property type="term" value="P:sodium ion import across plasma membrane"/>
    <property type="evidence" value="ECO:0007669"/>
    <property type="project" value="TreeGrafter"/>
</dbReference>
<dbReference type="GO" id="GO:0005886">
    <property type="term" value="C:plasma membrane"/>
    <property type="evidence" value="ECO:0007669"/>
    <property type="project" value="TreeGrafter"/>
</dbReference>
<organism evidence="15 16">
    <name type="scientific">Heterostelium pallidum (strain ATCC 26659 / Pp 5 / PN500)</name>
    <name type="common">Cellular slime mold</name>
    <name type="synonym">Polysphondylium pallidum</name>
    <dbReference type="NCBI Taxonomy" id="670386"/>
    <lineage>
        <taxon>Eukaryota</taxon>
        <taxon>Amoebozoa</taxon>
        <taxon>Evosea</taxon>
        <taxon>Eumycetozoa</taxon>
        <taxon>Dictyostelia</taxon>
        <taxon>Acytosteliales</taxon>
        <taxon>Acytosteliaceae</taxon>
        <taxon>Heterostelium</taxon>
    </lineage>
</organism>
<evidence type="ECO:0000259" key="14">
    <source>
        <dbReference type="SMART" id="SM00322"/>
    </source>
</evidence>
<evidence type="ECO:0000256" key="4">
    <source>
        <dbReference type="ARBA" id="ARBA00022448"/>
    </source>
</evidence>
<dbReference type="CDD" id="cd22392">
    <property type="entry name" value="KH-I_PNO1_rpt2"/>
    <property type="match status" value="1"/>
</dbReference>
<dbReference type="SMART" id="SM00322">
    <property type="entry name" value="KH"/>
    <property type="match status" value="1"/>
</dbReference>
<feature type="region of interest" description="Disordered" evidence="12">
    <location>
        <begin position="1"/>
        <end position="47"/>
    </location>
</feature>
<protein>
    <submittedName>
        <fullName evidence="15">Na-H exchanger</fullName>
    </submittedName>
</protein>
<dbReference type="GO" id="GO:0015386">
    <property type="term" value="F:potassium:proton antiporter activity"/>
    <property type="evidence" value="ECO:0007669"/>
    <property type="project" value="TreeGrafter"/>
</dbReference>
<dbReference type="Proteomes" id="UP000001396">
    <property type="component" value="Unassembled WGS sequence"/>
</dbReference>
<dbReference type="InterPro" id="IPR055212">
    <property type="entry name" value="KH-I_PNO1_first"/>
</dbReference>
<keyword evidence="7" id="KW-0915">Sodium</keyword>
<feature type="transmembrane region" description="Helical" evidence="13">
    <location>
        <begin position="544"/>
        <end position="563"/>
    </location>
</feature>
<feature type="transmembrane region" description="Helical" evidence="13">
    <location>
        <begin position="302"/>
        <end position="319"/>
    </location>
</feature>
<feature type="transmembrane region" description="Helical" evidence="13">
    <location>
        <begin position="484"/>
        <end position="508"/>
    </location>
</feature>
<gene>
    <name evidence="15" type="primary">nhe1</name>
    <name evidence="15" type="ORF">PPL_07846</name>
</gene>
<evidence type="ECO:0000256" key="3">
    <source>
        <dbReference type="ARBA" id="ARBA00007515"/>
    </source>
</evidence>